<dbReference type="GO" id="GO:0008168">
    <property type="term" value="F:methyltransferase activity"/>
    <property type="evidence" value="ECO:0007669"/>
    <property type="project" value="UniProtKB-KW"/>
</dbReference>
<dbReference type="RefSeq" id="WP_349639407.1">
    <property type="nucleotide sequence ID" value="NZ_CP090958.1"/>
</dbReference>
<dbReference type="PANTHER" id="PTHR46015:SF1">
    <property type="entry name" value="HOMOCYSTEINE S-METHYLTRANSFERASE-LIKE ISOFORM 1"/>
    <property type="match status" value="1"/>
</dbReference>
<dbReference type="InterPro" id="IPR003726">
    <property type="entry name" value="HCY_dom"/>
</dbReference>
<evidence type="ECO:0000256" key="4">
    <source>
        <dbReference type="ARBA" id="ARBA00022833"/>
    </source>
</evidence>
<dbReference type="SUPFAM" id="SSF82282">
    <property type="entry name" value="Homocysteine S-methyltransferase"/>
    <property type="match status" value="1"/>
</dbReference>
<sequence>MSSLNAMLAARKYLVLDGALGTELTRRGEALDGGLWSAQLLAEKPGVISAVHRDYLDAGADIILTSSYQATLPGLKARGYTNLEAEQLLRSSLLLAKHARDEASAAAPGRLVQPIVATSIGPYGAYLADGSEYRGDDGLTVRQLAAFHRPRIEILAEAGSELFACETIPSAREAEALLSVLADFPEIDSWLTFSARDGARISDGTPLADCARMAGQEVSAIGVNCVPAELANQLVAVLRNHTSLPIVAYPNSGELWDAGSQAWLGTAGRQNFDDVGRGLYQAGAAIIGGCCRTTPRDIEAVALALAKV</sequence>
<dbReference type="EC" id="2.1.1.10" evidence="7"/>
<dbReference type="Proteomes" id="UP001209083">
    <property type="component" value="Chromosome"/>
</dbReference>
<keyword evidence="8" id="KW-1185">Reference proteome</keyword>
<keyword evidence="4 5" id="KW-0862">Zinc</keyword>
<organism evidence="7 8">
    <name type="scientific">Saxibacter everestensis</name>
    <dbReference type="NCBI Taxonomy" id="2909229"/>
    <lineage>
        <taxon>Bacteria</taxon>
        <taxon>Bacillati</taxon>
        <taxon>Actinomycetota</taxon>
        <taxon>Actinomycetes</taxon>
        <taxon>Micrococcales</taxon>
        <taxon>Brevibacteriaceae</taxon>
        <taxon>Saxibacter</taxon>
    </lineage>
</organism>
<dbReference type="GO" id="GO:0032259">
    <property type="term" value="P:methylation"/>
    <property type="evidence" value="ECO:0007669"/>
    <property type="project" value="UniProtKB-KW"/>
</dbReference>
<dbReference type="Gene3D" id="3.20.20.330">
    <property type="entry name" value="Homocysteine-binding-like domain"/>
    <property type="match status" value="1"/>
</dbReference>
<dbReference type="PIRSF" id="PIRSF037505">
    <property type="entry name" value="Betaine_HMT"/>
    <property type="match status" value="1"/>
</dbReference>
<feature type="binding site" evidence="5">
    <location>
        <position position="291"/>
    </location>
    <ligand>
        <name>Zn(2+)</name>
        <dbReference type="ChEBI" id="CHEBI:29105"/>
    </ligand>
</feature>
<evidence type="ECO:0000256" key="1">
    <source>
        <dbReference type="ARBA" id="ARBA00022603"/>
    </source>
</evidence>
<accession>A0ABY8QUA6</accession>
<dbReference type="InterPro" id="IPR036589">
    <property type="entry name" value="HCY_dom_sf"/>
</dbReference>
<evidence type="ECO:0000256" key="5">
    <source>
        <dbReference type="PROSITE-ProRule" id="PRU00333"/>
    </source>
</evidence>
<name>A0ABY8QUA6_9MICO</name>
<keyword evidence="1 5" id="KW-0489">Methyltransferase</keyword>
<evidence type="ECO:0000313" key="8">
    <source>
        <dbReference type="Proteomes" id="UP001209083"/>
    </source>
</evidence>
<dbReference type="PROSITE" id="PS50970">
    <property type="entry name" value="HCY"/>
    <property type="match status" value="1"/>
</dbReference>
<reference evidence="7 8" key="1">
    <citation type="submission" date="2023-05" db="EMBL/GenBank/DDBJ databases">
        <title>Lithophilousrod everest ZFBP1038 complete genpme.</title>
        <authorList>
            <person name="Tian M."/>
        </authorList>
    </citation>
    <scope>NUCLEOTIDE SEQUENCE [LARGE SCALE GENOMIC DNA]</scope>
    <source>
        <strain evidence="7 8">ZFBP1038</strain>
    </source>
</reference>
<evidence type="ECO:0000256" key="2">
    <source>
        <dbReference type="ARBA" id="ARBA00022679"/>
    </source>
</evidence>
<evidence type="ECO:0000313" key="7">
    <source>
        <dbReference type="EMBL" id="WGW12604.1"/>
    </source>
</evidence>
<keyword evidence="3 5" id="KW-0479">Metal-binding</keyword>
<feature type="binding site" evidence="5">
    <location>
        <position position="225"/>
    </location>
    <ligand>
        <name>Zn(2+)</name>
        <dbReference type="ChEBI" id="CHEBI:29105"/>
    </ligand>
</feature>
<evidence type="ECO:0000259" key="6">
    <source>
        <dbReference type="PROSITE" id="PS50970"/>
    </source>
</evidence>
<proteinExistence type="predicted"/>
<dbReference type="NCBIfam" id="NF007020">
    <property type="entry name" value="PRK09485.1"/>
    <property type="match status" value="1"/>
</dbReference>
<evidence type="ECO:0000256" key="3">
    <source>
        <dbReference type="ARBA" id="ARBA00022723"/>
    </source>
</evidence>
<dbReference type="InterPro" id="IPR017226">
    <property type="entry name" value="BHMT-like"/>
</dbReference>
<dbReference type="InterPro" id="IPR051486">
    <property type="entry name" value="Hcy_S-methyltransferase"/>
</dbReference>
<keyword evidence="2 5" id="KW-0808">Transferase</keyword>
<feature type="domain" description="Hcy-binding" evidence="6">
    <location>
        <begin position="2"/>
        <end position="305"/>
    </location>
</feature>
<comment type="cofactor">
    <cofactor evidence="5">
        <name>Zn(2+)</name>
        <dbReference type="ChEBI" id="CHEBI:29105"/>
    </cofactor>
</comment>
<protein>
    <submittedName>
        <fullName evidence="7">Homocysteine S-methyltransferase</fullName>
        <ecNumber evidence="7">2.1.1.10</ecNumber>
    </submittedName>
</protein>
<dbReference type="PANTHER" id="PTHR46015">
    <property type="entry name" value="ZGC:172121"/>
    <property type="match status" value="1"/>
</dbReference>
<dbReference type="Pfam" id="PF02574">
    <property type="entry name" value="S-methyl_trans"/>
    <property type="match status" value="1"/>
</dbReference>
<dbReference type="EMBL" id="CP090958">
    <property type="protein sequence ID" value="WGW12604.1"/>
    <property type="molecule type" value="Genomic_DNA"/>
</dbReference>
<feature type="binding site" evidence="5">
    <location>
        <position position="290"/>
    </location>
    <ligand>
        <name>Zn(2+)</name>
        <dbReference type="ChEBI" id="CHEBI:29105"/>
    </ligand>
</feature>
<gene>
    <name evidence="7" type="primary">mmuM</name>
    <name evidence="7" type="ORF">LWF01_02215</name>
</gene>